<comment type="caution">
    <text evidence="11">The sequence shown here is derived from an EMBL/GenBank/DDBJ whole genome shotgun (WGS) entry which is preliminary data.</text>
</comment>
<organism evidence="11 12">
    <name type="scientific">Dryococelus australis</name>
    <dbReference type="NCBI Taxonomy" id="614101"/>
    <lineage>
        <taxon>Eukaryota</taxon>
        <taxon>Metazoa</taxon>
        <taxon>Ecdysozoa</taxon>
        <taxon>Arthropoda</taxon>
        <taxon>Hexapoda</taxon>
        <taxon>Insecta</taxon>
        <taxon>Pterygota</taxon>
        <taxon>Neoptera</taxon>
        <taxon>Polyneoptera</taxon>
        <taxon>Phasmatodea</taxon>
        <taxon>Verophasmatodea</taxon>
        <taxon>Anareolatae</taxon>
        <taxon>Phasmatidae</taxon>
        <taxon>Eurycanthinae</taxon>
        <taxon>Dryococelus</taxon>
    </lineage>
</organism>
<dbReference type="EMBL" id="JARBHB010000008">
    <property type="protein sequence ID" value="KAJ8877833.1"/>
    <property type="molecule type" value="Genomic_DNA"/>
</dbReference>
<dbReference type="Pfam" id="PF00521">
    <property type="entry name" value="DNA_topoisoIV"/>
    <property type="match status" value="1"/>
</dbReference>
<dbReference type="Pfam" id="PF16898">
    <property type="entry name" value="TOPRIM_C"/>
    <property type="match status" value="1"/>
</dbReference>
<dbReference type="PRINTS" id="PR01158">
    <property type="entry name" value="TOPISMRASEII"/>
</dbReference>
<evidence type="ECO:0000256" key="6">
    <source>
        <dbReference type="ARBA" id="ARBA00023029"/>
    </source>
</evidence>
<proteinExistence type="predicted"/>
<dbReference type="InterPro" id="IPR002205">
    <property type="entry name" value="Topo_IIA_dom_A"/>
</dbReference>
<dbReference type="InterPro" id="IPR013759">
    <property type="entry name" value="Topo_IIA_B_C"/>
</dbReference>
<evidence type="ECO:0000313" key="11">
    <source>
        <dbReference type="EMBL" id="KAJ8877833.1"/>
    </source>
</evidence>
<feature type="domain" description="Topo IIA-type catalytic" evidence="10">
    <location>
        <begin position="66"/>
        <end position="162"/>
    </location>
</feature>
<accession>A0ABQ9H0M0</accession>
<dbReference type="InterPro" id="IPR013758">
    <property type="entry name" value="Topo_IIA_A/C_ab"/>
</dbReference>
<dbReference type="InterPro" id="IPR050634">
    <property type="entry name" value="DNA_Topoisomerase_II"/>
</dbReference>
<dbReference type="Gene3D" id="3.40.50.670">
    <property type="match status" value="1"/>
</dbReference>
<comment type="catalytic activity">
    <reaction evidence="1 9">
        <text>ATP-dependent breakage, passage and rejoining of double-stranded DNA.</text>
        <dbReference type="EC" id="5.6.2.2"/>
    </reaction>
</comment>
<evidence type="ECO:0000256" key="1">
    <source>
        <dbReference type="ARBA" id="ARBA00000185"/>
    </source>
</evidence>
<dbReference type="InterPro" id="IPR013760">
    <property type="entry name" value="Topo_IIA-like_dom_sf"/>
</dbReference>
<gene>
    <name evidence="11" type="ORF">PR048_022292</name>
</gene>
<keyword evidence="8 9" id="KW-0413">Isomerase</keyword>
<comment type="cofactor">
    <cofactor evidence="2">
        <name>Mg(2+)</name>
        <dbReference type="ChEBI" id="CHEBI:18420"/>
    </cofactor>
</comment>
<dbReference type="InterPro" id="IPR031660">
    <property type="entry name" value="TOPRIM_C"/>
</dbReference>
<dbReference type="SUPFAM" id="SSF56719">
    <property type="entry name" value="Type II DNA topoisomerase"/>
    <property type="match status" value="1"/>
</dbReference>
<dbReference type="Proteomes" id="UP001159363">
    <property type="component" value="Chromosome 7"/>
</dbReference>
<protein>
    <recommendedName>
        <fullName evidence="3">DNA topoisomerase (ATP-hydrolyzing)</fullName>
        <ecNumber evidence="3">5.6.2.2</ecNumber>
    </recommendedName>
</protein>
<evidence type="ECO:0000256" key="9">
    <source>
        <dbReference type="PROSITE-ProRule" id="PRU01384"/>
    </source>
</evidence>
<dbReference type="SMART" id="SM00434">
    <property type="entry name" value="TOP4c"/>
    <property type="match status" value="1"/>
</dbReference>
<feature type="active site" description="O-(5'-phospho-DNA)-tyrosine intermediate" evidence="9">
    <location>
        <position position="156"/>
    </location>
</feature>
<sequence>MQAFSKKCVEERKEWLTNWMEESKQRRELGLPEQYLYEKDTHHVNYTDFVNKELVLFSNLDNERSIPSMVDGLKPGQRKVLYTCIKRNDKREIKVAQLAGSVAEHSAYHHGENSLMSTIINLAQNYVGSNNINLLQPIGQFGTRLSGGKDAASARYIFTMLR</sequence>
<keyword evidence="7 9" id="KW-0238">DNA-binding</keyword>
<dbReference type="PANTHER" id="PTHR10169">
    <property type="entry name" value="DNA TOPOISOMERASE/GYRASE"/>
    <property type="match status" value="1"/>
</dbReference>
<dbReference type="InterPro" id="IPR001154">
    <property type="entry name" value="TopoII_euk"/>
</dbReference>
<evidence type="ECO:0000259" key="10">
    <source>
        <dbReference type="PROSITE" id="PS52040"/>
    </source>
</evidence>
<evidence type="ECO:0000313" key="12">
    <source>
        <dbReference type="Proteomes" id="UP001159363"/>
    </source>
</evidence>
<keyword evidence="4" id="KW-0547">Nucleotide-binding</keyword>
<evidence type="ECO:0000256" key="4">
    <source>
        <dbReference type="ARBA" id="ARBA00022741"/>
    </source>
</evidence>
<keyword evidence="5" id="KW-0067">ATP-binding</keyword>
<evidence type="ECO:0000256" key="5">
    <source>
        <dbReference type="ARBA" id="ARBA00022840"/>
    </source>
</evidence>
<reference evidence="11 12" key="1">
    <citation type="submission" date="2023-02" db="EMBL/GenBank/DDBJ databases">
        <title>LHISI_Scaffold_Assembly.</title>
        <authorList>
            <person name="Stuart O.P."/>
            <person name="Cleave R."/>
            <person name="Magrath M.J.L."/>
            <person name="Mikheyev A.S."/>
        </authorList>
    </citation>
    <scope>NUCLEOTIDE SEQUENCE [LARGE SCALE GENOMIC DNA]</scope>
    <source>
        <strain evidence="11">Daus_M_001</strain>
        <tissue evidence="11">Leg muscle</tissue>
    </source>
</reference>
<keyword evidence="6 9" id="KW-0799">Topoisomerase</keyword>
<evidence type="ECO:0000256" key="2">
    <source>
        <dbReference type="ARBA" id="ARBA00001946"/>
    </source>
</evidence>
<dbReference type="EC" id="5.6.2.2" evidence="3"/>
<dbReference type="Gene3D" id="3.90.199.10">
    <property type="entry name" value="Topoisomerase II, domain 5"/>
    <property type="match status" value="1"/>
</dbReference>
<evidence type="ECO:0000256" key="8">
    <source>
        <dbReference type="ARBA" id="ARBA00023235"/>
    </source>
</evidence>
<name>A0ABQ9H0M0_9NEOP</name>
<evidence type="ECO:0000256" key="3">
    <source>
        <dbReference type="ARBA" id="ARBA00012895"/>
    </source>
</evidence>
<dbReference type="PANTHER" id="PTHR10169:SF38">
    <property type="entry name" value="DNA TOPOISOMERASE 2"/>
    <property type="match status" value="1"/>
</dbReference>
<keyword evidence="12" id="KW-1185">Reference proteome</keyword>
<evidence type="ECO:0000256" key="7">
    <source>
        <dbReference type="ARBA" id="ARBA00023125"/>
    </source>
</evidence>
<dbReference type="PROSITE" id="PS52040">
    <property type="entry name" value="TOPO_IIA"/>
    <property type="match status" value="1"/>
</dbReference>